<evidence type="ECO:0000313" key="5">
    <source>
        <dbReference type="Proteomes" id="UP000327085"/>
    </source>
</evidence>
<dbReference type="Gramene" id="VVA23596">
    <property type="protein sequence ID" value="VVA23596"/>
    <property type="gene ID" value="Prudul26B013940"/>
</dbReference>
<dbReference type="InParanoid" id="A0A5E4F6R8"/>
<evidence type="ECO:0000259" key="3">
    <source>
        <dbReference type="Pfam" id="PF00462"/>
    </source>
</evidence>
<organism evidence="4 5">
    <name type="scientific">Prunus dulcis</name>
    <name type="common">Almond</name>
    <name type="synonym">Amygdalus dulcis</name>
    <dbReference type="NCBI Taxonomy" id="3755"/>
    <lineage>
        <taxon>Eukaryota</taxon>
        <taxon>Viridiplantae</taxon>
        <taxon>Streptophyta</taxon>
        <taxon>Embryophyta</taxon>
        <taxon>Tracheophyta</taxon>
        <taxon>Spermatophyta</taxon>
        <taxon>Magnoliopsida</taxon>
        <taxon>eudicotyledons</taxon>
        <taxon>Gunneridae</taxon>
        <taxon>Pentapetalae</taxon>
        <taxon>rosids</taxon>
        <taxon>fabids</taxon>
        <taxon>Rosales</taxon>
        <taxon>Rosaceae</taxon>
        <taxon>Amygdaloideae</taxon>
        <taxon>Amygdaleae</taxon>
        <taxon>Prunus</taxon>
    </lineage>
</organism>
<reference evidence="5" key="1">
    <citation type="journal article" date="2020" name="Plant J.">
        <title>Transposons played a major role in the diversification between the closely related almond and peach genomes: results from the almond genome sequence.</title>
        <authorList>
            <person name="Alioto T."/>
            <person name="Alexiou K.G."/>
            <person name="Bardil A."/>
            <person name="Barteri F."/>
            <person name="Castanera R."/>
            <person name="Cruz F."/>
            <person name="Dhingra A."/>
            <person name="Duval H."/>
            <person name="Fernandez I Marti A."/>
            <person name="Frias L."/>
            <person name="Galan B."/>
            <person name="Garcia J.L."/>
            <person name="Howad W."/>
            <person name="Gomez-Garrido J."/>
            <person name="Gut M."/>
            <person name="Julca I."/>
            <person name="Morata J."/>
            <person name="Puigdomenech P."/>
            <person name="Ribeca P."/>
            <person name="Rubio Cabetas M.J."/>
            <person name="Vlasova A."/>
            <person name="Wirthensohn M."/>
            <person name="Garcia-Mas J."/>
            <person name="Gabaldon T."/>
            <person name="Casacuberta J.M."/>
            <person name="Arus P."/>
        </authorList>
    </citation>
    <scope>NUCLEOTIDE SEQUENCE [LARGE SCALE GENOMIC DNA]</scope>
    <source>
        <strain evidence="5">cv. Texas</strain>
    </source>
</reference>
<gene>
    <name evidence="4" type="ORF">ALMOND_2B013940</name>
</gene>
<sequence length="237" mass="26863">MVLILNERPGRKEGRTVTERRHDGFRIWKTPLSMGGSVGDVQFKELDHAVWPSGCEASKHMDEVEAEEQPEPFSVSDVQYSAFMKDGTSEGADPSSLAHKVARATPAPASLETVQELAKETGSSQEQNQAQNGLDDALKRLLQKLIDSNRVMLFMKGTPEEPKCEFSRMAVTLLKYYEVEFGSFDLLRDNEVMDGIQKYSNWPHLPQIYFEGRARGFRHIETLMKDWPSECSKDAFE</sequence>
<comment type="similarity">
    <text evidence="1">Belongs to the glutaredoxin family. CGFS subfamily.</text>
</comment>
<name>A0A5E4F6R8_PRUDU</name>
<feature type="region of interest" description="Disordered" evidence="2">
    <location>
        <begin position="85"/>
        <end position="109"/>
    </location>
</feature>
<feature type="domain" description="Glutaredoxin" evidence="3">
    <location>
        <begin position="151"/>
        <end position="213"/>
    </location>
</feature>
<dbReference type="Gene3D" id="3.40.30.10">
    <property type="entry name" value="Glutaredoxin"/>
    <property type="match status" value="1"/>
</dbReference>
<dbReference type="GO" id="GO:0005829">
    <property type="term" value="C:cytosol"/>
    <property type="evidence" value="ECO:0007669"/>
    <property type="project" value="TreeGrafter"/>
</dbReference>
<dbReference type="EMBL" id="CABIKO010000072">
    <property type="protein sequence ID" value="VVA23596.1"/>
    <property type="molecule type" value="Genomic_DNA"/>
</dbReference>
<dbReference type="Proteomes" id="UP000327085">
    <property type="component" value="Chromosome 4"/>
</dbReference>
<accession>A0A5E4F6R8</accession>
<protein>
    <submittedName>
        <fullName evidence="4">PREDICTED: monothiol</fullName>
    </submittedName>
</protein>
<dbReference type="SUPFAM" id="SSF52833">
    <property type="entry name" value="Thioredoxin-like"/>
    <property type="match status" value="1"/>
</dbReference>
<proteinExistence type="inferred from homology"/>
<dbReference type="InterPro" id="IPR036249">
    <property type="entry name" value="Thioredoxin-like_sf"/>
</dbReference>
<dbReference type="PROSITE" id="PS51354">
    <property type="entry name" value="GLUTAREDOXIN_2"/>
    <property type="match status" value="1"/>
</dbReference>
<dbReference type="PANTHER" id="PTHR10293:SF73">
    <property type="entry name" value="GLUTAREDOXIN-3"/>
    <property type="match status" value="1"/>
</dbReference>
<evidence type="ECO:0000313" key="4">
    <source>
        <dbReference type="EMBL" id="VVA23596.1"/>
    </source>
</evidence>
<evidence type="ECO:0000256" key="2">
    <source>
        <dbReference type="SAM" id="MobiDB-lite"/>
    </source>
</evidence>
<dbReference type="InterPro" id="IPR004480">
    <property type="entry name" value="Monothiol_GRX-rel"/>
</dbReference>
<dbReference type="GO" id="GO:0006879">
    <property type="term" value="P:intracellular iron ion homeostasis"/>
    <property type="evidence" value="ECO:0007669"/>
    <property type="project" value="TreeGrafter"/>
</dbReference>
<evidence type="ECO:0000256" key="1">
    <source>
        <dbReference type="ARBA" id="ARBA00008983"/>
    </source>
</evidence>
<dbReference type="GO" id="GO:0005634">
    <property type="term" value="C:nucleus"/>
    <property type="evidence" value="ECO:0007669"/>
    <property type="project" value="TreeGrafter"/>
</dbReference>
<dbReference type="InterPro" id="IPR002109">
    <property type="entry name" value="Glutaredoxin"/>
</dbReference>
<dbReference type="PANTHER" id="PTHR10293">
    <property type="entry name" value="GLUTAREDOXIN FAMILY MEMBER"/>
    <property type="match status" value="1"/>
</dbReference>
<dbReference type="AlphaFoldDB" id="A0A5E4F6R8"/>
<dbReference type="Pfam" id="PF00462">
    <property type="entry name" value="Glutaredoxin"/>
    <property type="match status" value="1"/>
</dbReference>